<reference evidence="2" key="1">
    <citation type="journal article" date="2019" name="Int. J. Syst. Evol. Microbiol.">
        <title>The Global Catalogue of Microorganisms (GCM) 10K type strain sequencing project: providing services to taxonomists for standard genome sequencing and annotation.</title>
        <authorList>
            <consortium name="The Broad Institute Genomics Platform"/>
            <consortium name="The Broad Institute Genome Sequencing Center for Infectious Disease"/>
            <person name="Wu L."/>
            <person name="Ma J."/>
        </authorList>
    </citation>
    <scope>NUCLEOTIDE SEQUENCE [LARGE SCALE GENOMIC DNA]</scope>
    <source>
        <strain evidence="2">CGMCC 1.16275</strain>
    </source>
</reference>
<organism evidence="1 2">
    <name type="scientific">Sphingomonas tabacisoli</name>
    <dbReference type="NCBI Taxonomy" id="2249466"/>
    <lineage>
        <taxon>Bacteria</taxon>
        <taxon>Pseudomonadati</taxon>
        <taxon>Pseudomonadota</taxon>
        <taxon>Alphaproteobacteria</taxon>
        <taxon>Sphingomonadales</taxon>
        <taxon>Sphingomonadaceae</taxon>
        <taxon>Sphingomonas</taxon>
    </lineage>
</organism>
<gene>
    <name evidence="1" type="ORF">ACFSCW_12015</name>
</gene>
<name>A0ABW4I4V5_9SPHN</name>
<dbReference type="Proteomes" id="UP001597115">
    <property type="component" value="Unassembled WGS sequence"/>
</dbReference>
<dbReference type="EMBL" id="JBHUDY010000001">
    <property type="protein sequence ID" value="MFD1612526.1"/>
    <property type="molecule type" value="Genomic_DNA"/>
</dbReference>
<comment type="caution">
    <text evidence="1">The sequence shown here is derived from an EMBL/GenBank/DDBJ whole genome shotgun (WGS) entry which is preliminary data.</text>
</comment>
<keyword evidence="2" id="KW-1185">Reference proteome</keyword>
<proteinExistence type="predicted"/>
<evidence type="ECO:0000313" key="1">
    <source>
        <dbReference type="EMBL" id="MFD1612526.1"/>
    </source>
</evidence>
<sequence length="48" mass="5239">MTESRFIAVSTPSRTEGVGRALQVAFRDGFELPAEMRAALDKLEAISL</sequence>
<accession>A0ABW4I4V5</accession>
<dbReference type="RefSeq" id="WP_380889483.1">
    <property type="nucleotide sequence ID" value="NZ_JBHUDY010000001.1"/>
</dbReference>
<evidence type="ECO:0000313" key="2">
    <source>
        <dbReference type="Proteomes" id="UP001597115"/>
    </source>
</evidence>
<protein>
    <submittedName>
        <fullName evidence="1">Uncharacterized protein</fullName>
    </submittedName>
</protein>